<dbReference type="InterPro" id="IPR003615">
    <property type="entry name" value="HNH_nuc"/>
</dbReference>
<dbReference type="KEGG" id="vg:20283818"/>
<dbReference type="GO" id="GO:0004519">
    <property type="term" value="F:endonuclease activity"/>
    <property type="evidence" value="ECO:0007669"/>
    <property type="project" value="UniProtKB-KW"/>
</dbReference>
<dbReference type="InterPro" id="IPR010982">
    <property type="entry name" value="Lambda_DNA-bd_dom_sf"/>
</dbReference>
<sequence length="176" mass="20249">MDIKNLYENTDLSQAEISKRLGINYKKVSKYIMENYSKEYRQSRNAKSYRRSKLGKNNPMLGKFGKDHHNYKGLVSDSKGYLMVLKPDWYTARKGSKHVFAHHVVVCEALNISEIPKGWCVHHCDENPYNNDFDNLVLLSVPDHARLHSALKGATTISKESTLMWVEAHGTPYYLA</sequence>
<dbReference type="InterPro" id="IPR044925">
    <property type="entry name" value="His-Me_finger_sf"/>
</dbReference>
<dbReference type="Pfam" id="PF13392">
    <property type="entry name" value="HNH_3"/>
    <property type="match status" value="1"/>
</dbReference>
<evidence type="ECO:0000313" key="2">
    <source>
        <dbReference type="EMBL" id="AGV99323.1"/>
    </source>
</evidence>
<organism evidence="2 3">
    <name type="scientific">Escherichia phage vB_EcoP_PhAPEC5</name>
    <dbReference type="NCBI Taxonomy" id="1395983"/>
    <lineage>
        <taxon>Viruses</taxon>
        <taxon>Duplodnaviria</taxon>
        <taxon>Heunggongvirae</taxon>
        <taxon>Uroviricota</taxon>
        <taxon>Caudoviricetes</taxon>
        <taxon>Schitoviridae</taxon>
        <taxon>Enquatrovirinae</taxon>
        <taxon>Gamaleyavirus</taxon>
        <taxon>Gamaleyavirus APEC5</taxon>
    </lineage>
</organism>
<accession>A0A067Y1K4</accession>
<dbReference type="Gene3D" id="3.90.75.20">
    <property type="match status" value="1"/>
</dbReference>
<dbReference type="SUPFAM" id="SSF47413">
    <property type="entry name" value="lambda repressor-like DNA-binding domains"/>
    <property type="match status" value="1"/>
</dbReference>
<keyword evidence="2" id="KW-0540">Nuclease</keyword>
<dbReference type="EMBL" id="KF192075">
    <property type="protein sequence ID" value="AGV99323.1"/>
    <property type="molecule type" value="Genomic_DNA"/>
</dbReference>
<evidence type="ECO:0000259" key="1">
    <source>
        <dbReference type="Pfam" id="PF13392"/>
    </source>
</evidence>
<dbReference type="RefSeq" id="YP_009055549.1">
    <property type="nucleotide sequence ID" value="NC_024786.1"/>
</dbReference>
<reference evidence="2 3" key="1">
    <citation type="journal article" date="2014" name="Vet. Microbiol.">
        <title>A cocktail of in vitro efficient phages is not a guarantee for in vivo therapeutic results against avian colibacillosis.</title>
        <authorList>
            <person name="Tsonos J."/>
            <person name="Oosterik L.H."/>
            <person name="Tuntufye H.N."/>
            <person name="Klumpp J."/>
            <person name="Butaye P."/>
            <person name="De Greve H."/>
            <person name="Hernalsteens J.P."/>
            <person name="Lavigne R."/>
            <person name="Goddeeris B.M."/>
        </authorList>
    </citation>
    <scope>NUCLEOTIDE SEQUENCE [LARGE SCALE GENOMIC DNA]</scope>
</reference>
<feature type="domain" description="HNH nuclease" evidence="1">
    <location>
        <begin position="103"/>
        <end position="146"/>
    </location>
</feature>
<dbReference type="GeneID" id="20283818"/>
<dbReference type="OrthoDB" id="16152at10239"/>
<dbReference type="Proteomes" id="UP000027383">
    <property type="component" value="Segment"/>
</dbReference>
<proteinExistence type="predicted"/>
<name>A0A067Y1K4_9CAUD</name>
<keyword evidence="2" id="KW-0255">Endonuclease</keyword>
<keyword evidence="3" id="KW-1185">Reference proteome</keyword>
<dbReference type="GO" id="GO:0003677">
    <property type="term" value="F:DNA binding"/>
    <property type="evidence" value="ECO:0007669"/>
    <property type="project" value="InterPro"/>
</dbReference>
<dbReference type="SUPFAM" id="SSF54060">
    <property type="entry name" value="His-Me finger endonucleases"/>
    <property type="match status" value="1"/>
</dbReference>
<gene>
    <name evidence="2" type="ORF">PhAPEC5_41</name>
</gene>
<evidence type="ECO:0000313" key="3">
    <source>
        <dbReference type="Proteomes" id="UP000027383"/>
    </source>
</evidence>
<protein>
    <submittedName>
        <fullName evidence="2">Putative HNH endonuclease inducing intron mobility</fullName>
    </submittedName>
</protein>
<keyword evidence="2" id="KW-0378">Hydrolase</keyword>